<keyword evidence="8 10" id="KW-0067">ATP-binding</keyword>
<gene>
    <name evidence="10" type="primary">tmk</name>
    <name evidence="12" type="ordered locus">Sgly_2089</name>
</gene>
<reference evidence="13" key="2">
    <citation type="submission" date="2011-02" db="EMBL/GenBank/DDBJ databases">
        <title>The complete genome of Syntrophobotulus glycolicus DSM 8271.</title>
        <authorList>
            <person name="Lucas S."/>
            <person name="Copeland A."/>
            <person name="Lapidus A."/>
            <person name="Bruce D."/>
            <person name="Goodwin L."/>
            <person name="Pitluck S."/>
            <person name="Kyrpides N."/>
            <person name="Mavromatis K."/>
            <person name="Pagani I."/>
            <person name="Ivanova N."/>
            <person name="Mikhailova N."/>
            <person name="Chertkov O."/>
            <person name="Held B."/>
            <person name="Detter J.C."/>
            <person name="Tapia R."/>
            <person name="Han C."/>
            <person name="Land M."/>
            <person name="Hauser L."/>
            <person name="Markowitz V."/>
            <person name="Cheng J.-F."/>
            <person name="Hugenholtz P."/>
            <person name="Woyke T."/>
            <person name="Wu D."/>
            <person name="Spring S."/>
            <person name="Schroeder M."/>
            <person name="Brambilla E."/>
            <person name="Klenk H.-P."/>
            <person name="Eisen J.A."/>
        </authorList>
    </citation>
    <scope>NUCLEOTIDE SEQUENCE [LARGE SCALE GENOMIC DNA]</scope>
    <source>
        <strain evidence="13">DSM 8271 / FlGlyR</strain>
    </source>
</reference>
<dbReference type="NCBIfam" id="TIGR00041">
    <property type="entry name" value="DTMP_kinase"/>
    <property type="match status" value="1"/>
</dbReference>
<dbReference type="PROSITE" id="PS01331">
    <property type="entry name" value="THYMIDYLATE_KINASE"/>
    <property type="match status" value="1"/>
</dbReference>
<dbReference type="EC" id="2.7.4.9" evidence="2 10"/>
<dbReference type="AlphaFoldDB" id="F0T236"/>
<proteinExistence type="inferred from homology"/>
<dbReference type="SUPFAM" id="SSF52540">
    <property type="entry name" value="P-loop containing nucleoside triphosphate hydrolases"/>
    <property type="match status" value="1"/>
</dbReference>
<evidence type="ECO:0000256" key="1">
    <source>
        <dbReference type="ARBA" id="ARBA00009776"/>
    </source>
</evidence>
<dbReference type="InterPro" id="IPR018094">
    <property type="entry name" value="Thymidylate_kinase"/>
</dbReference>
<dbReference type="Pfam" id="PF02223">
    <property type="entry name" value="Thymidylate_kin"/>
    <property type="match status" value="1"/>
</dbReference>
<dbReference type="CDD" id="cd01672">
    <property type="entry name" value="TMPK"/>
    <property type="match status" value="1"/>
</dbReference>
<evidence type="ECO:0000256" key="2">
    <source>
        <dbReference type="ARBA" id="ARBA00012980"/>
    </source>
</evidence>
<dbReference type="GO" id="GO:0006235">
    <property type="term" value="P:dTTP biosynthetic process"/>
    <property type="evidence" value="ECO:0007669"/>
    <property type="project" value="UniProtKB-UniRule"/>
</dbReference>
<name>F0T236_SYNGF</name>
<evidence type="ECO:0000256" key="6">
    <source>
        <dbReference type="ARBA" id="ARBA00022741"/>
    </source>
</evidence>
<comment type="similarity">
    <text evidence="1 10">Belongs to the thymidylate kinase family.</text>
</comment>
<dbReference type="RefSeq" id="WP_013625247.1">
    <property type="nucleotide sequence ID" value="NC_015172.1"/>
</dbReference>
<evidence type="ECO:0000313" key="13">
    <source>
        <dbReference type="Proteomes" id="UP000007488"/>
    </source>
</evidence>
<evidence type="ECO:0000256" key="5">
    <source>
        <dbReference type="ARBA" id="ARBA00022727"/>
    </source>
</evidence>
<dbReference type="GO" id="GO:0006233">
    <property type="term" value="P:dTDP biosynthetic process"/>
    <property type="evidence" value="ECO:0007669"/>
    <property type="project" value="InterPro"/>
</dbReference>
<keyword evidence="5 10" id="KW-0545">Nucleotide biosynthesis</keyword>
<dbReference type="PANTHER" id="PTHR10344:SF4">
    <property type="entry name" value="UMP-CMP KINASE 2, MITOCHONDRIAL"/>
    <property type="match status" value="1"/>
</dbReference>
<dbReference type="GO" id="GO:0006227">
    <property type="term" value="P:dUDP biosynthetic process"/>
    <property type="evidence" value="ECO:0007669"/>
    <property type="project" value="TreeGrafter"/>
</dbReference>
<evidence type="ECO:0000256" key="4">
    <source>
        <dbReference type="ARBA" id="ARBA00022679"/>
    </source>
</evidence>
<dbReference type="GO" id="GO:0004798">
    <property type="term" value="F:dTMP kinase activity"/>
    <property type="evidence" value="ECO:0007669"/>
    <property type="project" value="UniProtKB-UniRule"/>
</dbReference>
<evidence type="ECO:0000256" key="3">
    <source>
        <dbReference type="ARBA" id="ARBA00017144"/>
    </source>
</evidence>
<keyword evidence="7 10" id="KW-0418">Kinase</keyword>
<dbReference type="InterPro" id="IPR027417">
    <property type="entry name" value="P-loop_NTPase"/>
</dbReference>
<dbReference type="EMBL" id="CP002547">
    <property type="protein sequence ID" value="ADY56380.1"/>
    <property type="molecule type" value="Genomic_DNA"/>
</dbReference>
<reference evidence="12 13" key="1">
    <citation type="journal article" date="2011" name="Stand. Genomic Sci.">
        <title>Complete genome sequence of Syntrophobotulus glycolicus type strain (FlGlyR).</title>
        <authorList>
            <person name="Han C."/>
            <person name="Mwirichia R."/>
            <person name="Chertkov O."/>
            <person name="Held B."/>
            <person name="Lapidus A."/>
            <person name="Nolan M."/>
            <person name="Lucas S."/>
            <person name="Hammon N."/>
            <person name="Deshpande S."/>
            <person name="Cheng J.F."/>
            <person name="Tapia R."/>
            <person name="Goodwin L."/>
            <person name="Pitluck S."/>
            <person name="Huntemann M."/>
            <person name="Liolios K."/>
            <person name="Ivanova N."/>
            <person name="Pagani I."/>
            <person name="Mavromatis K."/>
            <person name="Ovchinikova G."/>
            <person name="Pati A."/>
            <person name="Chen A."/>
            <person name="Palaniappan K."/>
            <person name="Land M."/>
            <person name="Hauser L."/>
            <person name="Brambilla E.M."/>
            <person name="Rohde M."/>
            <person name="Spring S."/>
            <person name="Sikorski J."/>
            <person name="Goker M."/>
            <person name="Woyke T."/>
            <person name="Bristow J."/>
            <person name="Eisen J.A."/>
            <person name="Markowitz V."/>
            <person name="Hugenholtz P."/>
            <person name="Kyrpides N.C."/>
            <person name="Klenk H.P."/>
            <person name="Detter J.C."/>
        </authorList>
    </citation>
    <scope>NUCLEOTIDE SEQUENCE [LARGE SCALE GENOMIC DNA]</scope>
    <source>
        <strain evidence="13">DSM 8271 / FlGlyR</strain>
    </source>
</reference>
<comment type="caution">
    <text evidence="10">Lacks conserved residue(s) required for the propagation of feature annotation.</text>
</comment>
<evidence type="ECO:0000256" key="9">
    <source>
        <dbReference type="ARBA" id="ARBA00048743"/>
    </source>
</evidence>
<dbReference type="OrthoDB" id="9774907at2"/>
<dbReference type="InterPro" id="IPR018095">
    <property type="entry name" value="Thymidylate_kin_CS"/>
</dbReference>
<dbReference type="HAMAP" id="MF_00165">
    <property type="entry name" value="Thymidylate_kinase"/>
    <property type="match status" value="1"/>
</dbReference>
<dbReference type="PANTHER" id="PTHR10344">
    <property type="entry name" value="THYMIDYLATE KINASE"/>
    <property type="match status" value="1"/>
</dbReference>
<dbReference type="GO" id="GO:0005524">
    <property type="term" value="F:ATP binding"/>
    <property type="evidence" value="ECO:0007669"/>
    <property type="project" value="UniProtKB-UniRule"/>
</dbReference>
<dbReference type="KEGG" id="sgy:Sgly_2089"/>
<evidence type="ECO:0000256" key="10">
    <source>
        <dbReference type="HAMAP-Rule" id="MF_00165"/>
    </source>
</evidence>
<dbReference type="STRING" id="645991.Sgly_2089"/>
<feature type="domain" description="Thymidylate kinase-like" evidence="11">
    <location>
        <begin position="13"/>
        <end position="199"/>
    </location>
</feature>
<keyword evidence="4 10" id="KW-0808">Transferase</keyword>
<evidence type="ECO:0000313" key="12">
    <source>
        <dbReference type="EMBL" id="ADY56380.1"/>
    </source>
</evidence>
<protein>
    <recommendedName>
        <fullName evidence="3 10">Thymidylate kinase</fullName>
        <ecNumber evidence="2 10">2.7.4.9</ecNumber>
    </recommendedName>
    <alternativeName>
        <fullName evidence="10">dTMP kinase</fullName>
    </alternativeName>
</protein>
<dbReference type="InterPro" id="IPR039430">
    <property type="entry name" value="Thymidylate_kin-like_dom"/>
</dbReference>
<evidence type="ECO:0000256" key="7">
    <source>
        <dbReference type="ARBA" id="ARBA00022777"/>
    </source>
</evidence>
<organism evidence="12 13">
    <name type="scientific">Syntrophobotulus glycolicus (strain DSM 8271 / FlGlyR)</name>
    <dbReference type="NCBI Taxonomy" id="645991"/>
    <lineage>
        <taxon>Bacteria</taxon>
        <taxon>Bacillati</taxon>
        <taxon>Bacillota</taxon>
        <taxon>Clostridia</taxon>
        <taxon>Eubacteriales</taxon>
        <taxon>Desulfitobacteriaceae</taxon>
        <taxon>Syntrophobotulus</taxon>
    </lineage>
</organism>
<dbReference type="HOGENOM" id="CLU_049131_0_2_9"/>
<dbReference type="Gene3D" id="3.40.50.300">
    <property type="entry name" value="P-loop containing nucleotide triphosphate hydrolases"/>
    <property type="match status" value="1"/>
</dbReference>
<dbReference type="GO" id="GO:0005737">
    <property type="term" value="C:cytoplasm"/>
    <property type="evidence" value="ECO:0007669"/>
    <property type="project" value="TreeGrafter"/>
</dbReference>
<evidence type="ECO:0000256" key="8">
    <source>
        <dbReference type="ARBA" id="ARBA00022840"/>
    </source>
</evidence>
<dbReference type="eggNOG" id="COG0125">
    <property type="taxonomic scope" value="Bacteria"/>
</dbReference>
<accession>F0T236</accession>
<comment type="function">
    <text evidence="10">Phosphorylation of dTMP to form dTDP in both de novo and salvage pathways of dTTP synthesis.</text>
</comment>
<dbReference type="Proteomes" id="UP000007488">
    <property type="component" value="Chromosome"/>
</dbReference>
<keyword evidence="13" id="KW-1185">Reference proteome</keyword>
<comment type="catalytic activity">
    <reaction evidence="9 10">
        <text>dTMP + ATP = dTDP + ADP</text>
        <dbReference type="Rhea" id="RHEA:13517"/>
        <dbReference type="ChEBI" id="CHEBI:30616"/>
        <dbReference type="ChEBI" id="CHEBI:58369"/>
        <dbReference type="ChEBI" id="CHEBI:63528"/>
        <dbReference type="ChEBI" id="CHEBI:456216"/>
        <dbReference type="EC" id="2.7.4.9"/>
    </reaction>
</comment>
<sequence length="210" mass="24043">MQTQQFSGKFIVLEGTDGSGISTQSALLKRYIENKHGKKVLLAKEPSEGPIGTLIRQVLTHRVQGIREESLTLMFAADRMDHLQHKIIPALEQGALVICDRYVWSSFAYQGIKIDEQWILETNKYALKPDLTIFVKVRPQVSMERIRQNRFQIDVFEQEVILKEVMANYIKIKEAWGSQGENILELDGEDTVENIADRISKKVDSLLINK</sequence>
<keyword evidence="6 10" id="KW-0547">Nucleotide-binding</keyword>
<evidence type="ECO:0000259" key="11">
    <source>
        <dbReference type="Pfam" id="PF02223"/>
    </source>
</evidence>